<proteinExistence type="predicted"/>
<evidence type="ECO:0000256" key="1">
    <source>
        <dbReference type="SAM" id="SignalP"/>
    </source>
</evidence>
<evidence type="ECO:0000313" key="4">
    <source>
        <dbReference type="Proteomes" id="UP001458880"/>
    </source>
</evidence>
<dbReference type="EMBL" id="JASPKY010000029">
    <property type="protein sequence ID" value="KAK9751326.1"/>
    <property type="molecule type" value="Genomic_DNA"/>
</dbReference>
<evidence type="ECO:0000259" key="2">
    <source>
        <dbReference type="PROSITE" id="PS50240"/>
    </source>
</evidence>
<feature type="domain" description="Peptidase S1" evidence="2">
    <location>
        <begin position="189"/>
        <end position="445"/>
    </location>
</feature>
<keyword evidence="4" id="KW-1185">Reference proteome</keyword>
<dbReference type="Proteomes" id="UP001458880">
    <property type="component" value="Unassembled WGS sequence"/>
</dbReference>
<reference evidence="3 4" key="1">
    <citation type="journal article" date="2024" name="BMC Genomics">
        <title>De novo assembly and annotation of Popillia japonica's genome with initial clues to its potential as an invasive pest.</title>
        <authorList>
            <person name="Cucini C."/>
            <person name="Boschi S."/>
            <person name="Funari R."/>
            <person name="Cardaioli E."/>
            <person name="Iannotti N."/>
            <person name="Marturano G."/>
            <person name="Paoli F."/>
            <person name="Bruttini M."/>
            <person name="Carapelli A."/>
            <person name="Frati F."/>
            <person name="Nardi F."/>
        </authorList>
    </citation>
    <scope>NUCLEOTIDE SEQUENCE [LARGE SCALE GENOMIC DNA]</scope>
    <source>
        <strain evidence="3">DMR45628</strain>
    </source>
</reference>
<dbReference type="InterPro" id="IPR009003">
    <property type="entry name" value="Peptidase_S1_PA"/>
</dbReference>
<dbReference type="SUPFAM" id="SSF50494">
    <property type="entry name" value="Trypsin-like serine proteases"/>
    <property type="match status" value="1"/>
</dbReference>
<dbReference type="GO" id="GO:0006508">
    <property type="term" value="P:proteolysis"/>
    <property type="evidence" value="ECO:0007669"/>
    <property type="project" value="InterPro"/>
</dbReference>
<dbReference type="GO" id="GO:0004252">
    <property type="term" value="F:serine-type endopeptidase activity"/>
    <property type="evidence" value="ECO:0007669"/>
    <property type="project" value="InterPro"/>
</dbReference>
<organism evidence="3 4">
    <name type="scientific">Popillia japonica</name>
    <name type="common">Japanese beetle</name>
    <dbReference type="NCBI Taxonomy" id="7064"/>
    <lineage>
        <taxon>Eukaryota</taxon>
        <taxon>Metazoa</taxon>
        <taxon>Ecdysozoa</taxon>
        <taxon>Arthropoda</taxon>
        <taxon>Hexapoda</taxon>
        <taxon>Insecta</taxon>
        <taxon>Pterygota</taxon>
        <taxon>Neoptera</taxon>
        <taxon>Endopterygota</taxon>
        <taxon>Coleoptera</taxon>
        <taxon>Polyphaga</taxon>
        <taxon>Scarabaeiformia</taxon>
        <taxon>Scarabaeidae</taxon>
        <taxon>Rutelinae</taxon>
        <taxon>Popillia</taxon>
    </lineage>
</organism>
<dbReference type="CDD" id="cd00190">
    <property type="entry name" value="Tryp_SPc"/>
    <property type="match status" value="1"/>
</dbReference>
<accession>A0AAW1MQU4</accession>
<feature type="signal peptide" evidence="1">
    <location>
        <begin position="1"/>
        <end position="27"/>
    </location>
</feature>
<dbReference type="InterPro" id="IPR001254">
    <property type="entry name" value="Trypsin_dom"/>
</dbReference>
<comment type="caution">
    <text evidence="3">The sequence shown here is derived from an EMBL/GenBank/DDBJ whole genome shotgun (WGS) entry which is preliminary data.</text>
</comment>
<dbReference type="Pfam" id="PF00089">
    <property type="entry name" value="Trypsin"/>
    <property type="match status" value="1"/>
</dbReference>
<dbReference type="InterPro" id="IPR043504">
    <property type="entry name" value="Peptidase_S1_PA_chymotrypsin"/>
</dbReference>
<sequence>MTRTPTYNFISLLIVCFTIIPTEEITAQKSPCPNIFVYDRQNTEPDKWYGTVTLLSNTDLFEVWLALYFDNIPLEVGNWFGDVTAVNSLRYLIKNRKYRLSGNIPLHVRFFVRYDPTKPIPRLVGLTLNAKVICSETAGTFAQQYTNTTAPFHSAAALSTQTRGNAVSDSVGVPGIACGTLASHATPLIIDGQKTRPGEFPWHAALYYSRRNGLNYTCGGSLENSHGTQRYITPDGTRRSQTILDAQNLLVYLGKYYLRGWSNEGVQAHQVYKITRHPQYNHHKYTNDIAVIRLFRHVEFTDFVRPICLWDGPRDIEHLLGEFGSVVGWGYDEHGELSEELTTLSMPVVSKDVCIYSLSDFYLKATTTDTYCAGFVNGTTTCNGDSGGGMVFRKKTENPNQKVYHLRGLISVSVALQNEAKCDTKHYVVFTDVAKYLDFIDQAMIQ</sequence>
<name>A0AAW1MQU4_POPJA</name>
<dbReference type="PROSITE" id="PS50240">
    <property type="entry name" value="TRYPSIN_DOM"/>
    <property type="match status" value="1"/>
</dbReference>
<gene>
    <name evidence="3" type="ORF">QE152_g5162</name>
</gene>
<dbReference type="PANTHER" id="PTHR24260:SF143">
    <property type="entry name" value="SERINE PROTEASE GD-LIKE PROTEIN"/>
    <property type="match status" value="1"/>
</dbReference>
<dbReference type="PANTHER" id="PTHR24260">
    <property type="match status" value="1"/>
</dbReference>
<dbReference type="AlphaFoldDB" id="A0AAW1MQU4"/>
<dbReference type="Gene3D" id="2.40.10.10">
    <property type="entry name" value="Trypsin-like serine proteases"/>
    <property type="match status" value="1"/>
</dbReference>
<dbReference type="SMART" id="SM00020">
    <property type="entry name" value="Tryp_SPc"/>
    <property type="match status" value="1"/>
</dbReference>
<keyword evidence="1" id="KW-0732">Signal</keyword>
<dbReference type="InterPro" id="IPR051333">
    <property type="entry name" value="CLIP_Serine_Protease"/>
</dbReference>
<feature type="chain" id="PRO_5043318094" evidence="1">
    <location>
        <begin position="28"/>
        <end position="446"/>
    </location>
</feature>
<protein>
    <submittedName>
        <fullName evidence="3">Trypsin</fullName>
    </submittedName>
</protein>
<dbReference type="InterPro" id="IPR031986">
    <property type="entry name" value="GD_N"/>
</dbReference>
<dbReference type="Pfam" id="PF16030">
    <property type="entry name" value="GD_N"/>
    <property type="match status" value="1"/>
</dbReference>
<evidence type="ECO:0000313" key="3">
    <source>
        <dbReference type="EMBL" id="KAK9751326.1"/>
    </source>
</evidence>